<reference evidence="1 2" key="1">
    <citation type="submission" date="2022-10" db="EMBL/GenBank/DDBJ databases">
        <title>Draft genome sequence of Streptomyces sp. YSPA8.</title>
        <authorList>
            <person name="Moriuchi R."/>
            <person name="Dohra H."/>
            <person name="Yamamura H."/>
            <person name="Kodani S."/>
        </authorList>
    </citation>
    <scope>NUCLEOTIDE SEQUENCE [LARGE SCALE GENOMIC DNA]</scope>
    <source>
        <strain evidence="1 2">YSPA8</strain>
    </source>
</reference>
<protein>
    <submittedName>
        <fullName evidence="1">Uncharacterized protein</fullName>
    </submittedName>
</protein>
<evidence type="ECO:0000313" key="1">
    <source>
        <dbReference type="EMBL" id="GLF96811.1"/>
    </source>
</evidence>
<keyword evidence="2" id="KW-1185">Reference proteome</keyword>
<name>A0ABQ5P2J5_9ACTN</name>
<gene>
    <name evidence="1" type="ORF">SYYSPA8_20960</name>
</gene>
<comment type="caution">
    <text evidence="1">The sequence shown here is derived from an EMBL/GenBank/DDBJ whole genome shotgun (WGS) entry which is preliminary data.</text>
</comment>
<dbReference type="Proteomes" id="UP001291653">
    <property type="component" value="Unassembled WGS sequence"/>
</dbReference>
<evidence type="ECO:0000313" key="2">
    <source>
        <dbReference type="Proteomes" id="UP001291653"/>
    </source>
</evidence>
<dbReference type="EMBL" id="BSBI01000009">
    <property type="protein sequence ID" value="GLF96811.1"/>
    <property type="molecule type" value="Genomic_DNA"/>
</dbReference>
<sequence length="38" mass="3988">MVCQSALLGQGSYRAGHTVHESDPVGFLAKVRAFLGAL</sequence>
<accession>A0ABQ5P2J5</accession>
<proteinExistence type="predicted"/>
<organism evidence="1 2">
    <name type="scientific">Streptomyces yaizuensis</name>
    <dbReference type="NCBI Taxonomy" id="2989713"/>
    <lineage>
        <taxon>Bacteria</taxon>
        <taxon>Bacillati</taxon>
        <taxon>Actinomycetota</taxon>
        <taxon>Actinomycetes</taxon>
        <taxon>Kitasatosporales</taxon>
        <taxon>Streptomycetaceae</taxon>
        <taxon>Streptomyces</taxon>
    </lineage>
</organism>